<feature type="compositionally biased region" description="Basic and acidic residues" evidence="1">
    <location>
        <begin position="422"/>
        <end position="432"/>
    </location>
</feature>
<feature type="compositionally biased region" description="Polar residues" evidence="1">
    <location>
        <begin position="747"/>
        <end position="761"/>
    </location>
</feature>
<name>A0AAN7HR51_9PEZI</name>
<feature type="compositionally biased region" description="Basic and acidic residues" evidence="1">
    <location>
        <begin position="1290"/>
        <end position="1318"/>
    </location>
</feature>
<dbReference type="InterPro" id="IPR015915">
    <property type="entry name" value="Kelch-typ_b-propeller"/>
</dbReference>
<evidence type="ECO:0000313" key="3">
    <source>
        <dbReference type="EMBL" id="KAK4248119.1"/>
    </source>
</evidence>
<feature type="compositionally biased region" description="Low complexity" evidence="1">
    <location>
        <begin position="924"/>
        <end position="944"/>
    </location>
</feature>
<feature type="non-terminal residue" evidence="3">
    <location>
        <position position="1"/>
    </location>
</feature>
<feature type="region of interest" description="Disordered" evidence="1">
    <location>
        <begin position="1194"/>
        <end position="1330"/>
    </location>
</feature>
<feature type="region of interest" description="Disordered" evidence="1">
    <location>
        <begin position="266"/>
        <end position="293"/>
    </location>
</feature>
<feature type="compositionally biased region" description="Acidic residues" evidence="1">
    <location>
        <begin position="1053"/>
        <end position="1067"/>
    </location>
</feature>
<keyword evidence="2" id="KW-1133">Transmembrane helix</keyword>
<proteinExistence type="predicted"/>
<feature type="region of interest" description="Disordered" evidence="1">
    <location>
        <begin position="384"/>
        <end position="446"/>
    </location>
</feature>
<feature type="region of interest" description="Disordered" evidence="1">
    <location>
        <begin position="719"/>
        <end position="868"/>
    </location>
</feature>
<accession>A0AAN7HR51</accession>
<gene>
    <name evidence="3" type="ORF">C7999DRAFT_13916</name>
</gene>
<dbReference type="EMBL" id="MU857642">
    <property type="protein sequence ID" value="KAK4248119.1"/>
    <property type="molecule type" value="Genomic_DNA"/>
</dbReference>
<feature type="compositionally biased region" description="Polar residues" evidence="1">
    <location>
        <begin position="821"/>
        <end position="852"/>
    </location>
</feature>
<sequence>QQCGAKRGDHDCGLVHHQPAPMLHSLSPRRAMPVLTGDADLNPGFGTRPPCVRGLTAIWCPPGRRRTHAASTLVMAALGLARGVSAQPILPYVPTTILLPTDGAVGSGTAYIFTPSGDDGRDAVDFLALNISSLRSSALEPTKLTSELPFLSKNVGNCATFAPSLLHNGTIVVVAGDCSSSATSTLWTYTPGSPGAAWTQYPVAPSASWDNAQAGPYHLGGIVSFSPQLSPILSKPTIYLYGGMCPRSSSSRTTAVTWQSDAAYSNRMLRLTPPPSSRGKDENENGKGNGGPYTLEYAPTRGQQPPVAEAGFTLTELAPSLSNRTIVNTDDDKGDDGQTATAPVVITTQKTSHVLLGGHTQDAFVNMSTAAVWSLPEETWSFVSIAPPPSRSSPEDDDGAGGGRTDLARHQRGWHKKKGRSKERENMRRESDAAASSVDSRSGHTAVLSEDGTRLVVYGGWVGDVGQAAEPQLAIVRVGVGLGDWEWEVPAEQGSAAAAATTSSGRGGGGIYGHGAVVLPGNVMMVYGGYEISGSGGEVKKRAGGSMFYNITSGSWADVYVSPLAQGNNGGSGSGSGSGTDGSGSTHGGGGSDGSGSDGSAEGGYRSGDSRARQIGLGVGLGVGLLVLSILACVGIRWFRRRQQRRAARDETLRSLSQGVTGALAPGAREDDEMLEQDHGMGMFPWTAAAARNWYMGGDDPYAHGRRSLGYETLRGGGSRPHSLFIPPPPSASTFSHRPKGAKGLHQPSSSYDFTPLTRTPNRIEPIYEADEDSDGDLGKGYPLSPDREERVGDDNDNDNEDPFLTPTTHTPTGGAFPRTATGNSSPRNSGSPTPTIHHQQNQPLQAENTRTGAGGVVGGGHAQHPDVQGWVHDVHNIAVVSGTASAPLAPPSPSPSSHSGGKPPTTPTTTTAVAGGRRLSPLRRGASTRSSRSGVGAASSVATDDGRTASNLSERSAFSIVPGSGGGDGNSRVPGVAGSSGSTAGPEDRVLLSRLRTTLATTTATNSGGDGRLGSSSSSSGGSYNTARSSFAALQAEGPGLLLGRRRRRGEEEADGAGEEEEEEGDYVYVPGSPSKSKPRRSWFGSLKRVFSGGTPESGSNASGSNSLREDSPTREGLLSWGEKGGSSDYDGGLYGVGLQQRRRQGREAWLGGNGDLGDEEDWERDLERAAEQRTVQIMFTVPKEPLRVVNAEVEREESVLIVDPEDDDYRTDEKSSLAPGEGPSWKQTPEPNPEPAPAPGSALPAENKDRGAERLSTATLEPPAGLSRSPSLRAASIGSTTLQTAEAVRLERPERPRTRVLEMVESFESRSREGSRESSPTGSPVRKS</sequence>
<keyword evidence="2" id="KW-0472">Membrane</keyword>
<evidence type="ECO:0000256" key="1">
    <source>
        <dbReference type="SAM" id="MobiDB-lite"/>
    </source>
</evidence>
<evidence type="ECO:0008006" key="5">
    <source>
        <dbReference type="Google" id="ProtNLM"/>
    </source>
</evidence>
<evidence type="ECO:0000313" key="4">
    <source>
        <dbReference type="Proteomes" id="UP001303647"/>
    </source>
</evidence>
<protein>
    <recommendedName>
        <fullName evidence="5">Galactose oxidase</fullName>
    </recommendedName>
</protein>
<dbReference type="Proteomes" id="UP001303647">
    <property type="component" value="Unassembled WGS sequence"/>
</dbReference>
<comment type="caution">
    <text evidence="3">The sequence shown here is derived from an EMBL/GenBank/DDBJ whole genome shotgun (WGS) entry which is preliminary data.</text>
</comment>
<feature type="compositionally biased region" description="Low complexity" evidence="1">
    <location>
        <begin position="995"/>
        <end position="1024"/>
    </location>
</feature>
<reference evidence="3" key="2">
    <citation type="submission" date="2023-05" db="EMBL/GenBank/DDBJ databases">
        <authorList>
            <consortium name="Lawrence Berkeley National Laboratory"/>
            <person name="Steindorff A."/>
            <person name="Hensen N."/>
            <person name="Bonometti L."/>
            <person name="Westerberg I."/>
            <person name="Brannstrom I.O."/>
            <person name="Guillou S."/>
            <person name="Cros-Aarteil S."/>
            <person name="Calhoun S."/>
            <person name="Haridas S."/>
            <person name="Kuo A."/>
            <person name="Mondo S."/>
            <person name="Pangilinan J."/>
            <person name="Riley R."/>
            <person name="Labutti K."/>
            <person name="Andreopoulos B."/>
            <person name="Lipzen A."/>
            <person name="Chen C."/>
            <person name="Yanf M."/>
            <person name="Daum C."/>
            <person name="Ng V."/>
            <person name="Clum A."/>
            <person name="Ohm R."/>
            <person name="Martin F."/>
            <person name="Silar P."/>
            <person name="Natvig D."/>
            <person name="Lalanne C."/>
            <person name="Gautier V."/>
            <person name="Ament-Velasquez S.L."/>
            <person name="Kruys A."/>
            <person name="Hutchinson M.I."/>
            <person name="Powell A.J."/>
            <person name="Barry K."/>
            <person name="Miller A.N."/>
            <person name="Grigoriev I.V."/>
            <person name="Debuchy R."/>
            <person name="Gladieux P."/>
            <person name="Thoren M.H."/>
            <person name="Johannesson H."/>
        </authorList>
    </citation>
    <scope>NUCLEOTIDE SEQUENCE</scope>
    <source>
        <strain evidence="3">CBS 359.72</strain>
    </source>
</reference>
<organism evidence="3 4">
    <name type="scientific">Corynascus novoguineensis</name>
    <dbReference type="NCBI Taxonomy" id="1126955"/>
    <lineage>
        <taxon>Eukaryota</taxon>
        <taxon>Fungi</taxon>
        <taxon>Dikarya</taxon>
        <taxon>Ascomycota</taxon>
        <taxon>Pezizomycotina</taxon>
        <taxon>Sordariomycetes</taxon>
        <taxon>Sordariomycetidae</taxon>
        <taxon>Sordariales</taxon>
        <taxon>Chaetomiaceae</taxon>
        <taxon>Corynascus</taxon>
    </lineage>
</organism>
<feature type="compositionally biased region" description="Gly residues" evidence="1">
    <location>
        <begin position="568"/>
        <end position="606"/>
    </location>
</feature>
<dbReference type="SUPFAM" id="SSF117281">
    <property type="entry name" value="Kelch motif"/>
    <property type="match status" value="1"/>
</dbReference>
<keyword evidence="2" id="KW-0812">Transmembrane</keyword>
<reference evidence="3" key="1">
    <citation type="journal article" date="2023" name="Mol. Phylogenet. Evol.">
        <title>Genome-scale phylogeny and comparative genomics of the fungal order Sordariales.</title>
        <authorList>
            <person name="Hensen N."/>
            <person name="Bonometti L."/>
            <person name="Westerberg I."/>
            <person name="Brannstrom I.O."/>
            <person name="Guillou S."/>
            <person name="Cros-Aarteil S."/>
            <person name="Calhoun S."/>
            <person name="Haridas S."/>
            <person name="Kuo A."/>
            <person name="Mondo S."/>
            <person name="Pangilinan J."/>
            <person name="Riley R."/>
            <person name="LaButti K."/>
            <person name="Andreopoulos B."/>
            <person name="Lipzen A."/>
            <person name="Chen C."/>
            <person name="Yan M."/>
            <person name="Daum C."/>
            <person name="Ng V."/>
            <person name="Clum A."/>
            <person name="Steindorff A."/>
            <person name="Ohm R.A."/>
            <person name="Martin F."/>
            <person name="Silar P."/>
            <person name="Natvig D.O."/>
            <person name="Lalanne C."/>
            <person name="Gautier V."/>
            <person name="Ament-Velasquez S.L."/>
            <person name="Kruys A."/>
            <person name="Hutchinson M.I."/>
            <person name="Powell A.J."/>
            <person name="Barry K."/>
            <person name="Miller A.N."/>
            <person name="Grigoriev I.V."/>
            <person name="Debuchy R."/>
            <person name="Gladieux P."/>
            <person name="Hiltunen Thoren M."/>
            <person name="Johannesson H."/>
        </authorList>
    </citation>
    <scope>NUCLEOTIDE SEQUENCE</scope>
    <source>
        <strain evidence="3">CBS 359.72</strain>
    </source>
</reference>
<feature type="compositionally biased region" description="Basic residues" evidence="1">
    <location>
        <begin position="410"/>
        <end position="421"/>
    </location>
</feature>
<keyword evidence="4" id="KW-1185">Reference proteome</keyword>
<feature type="compositionally biased region" description="Polar residues" evidence="1">
    <location>
        <begin position="1096"/>
        <end position="1108"/>
    </location>
</feature>
<feature type="region of interest" description="Disordered" evidence="1">
    <location>
        <begin position="568"/>
        <end position="608"/>
    </location>
</feature>
<feature type="compositionally biased region" description="Gly residues" evidence="1">
    <location>
        <begin position="853"/>
        <end position="862"/>
    </location>
</feature>
<feature type="region of interest" description="Disordered" evidence="1">
    <location>
        <begin position="885"/>
        <end position="1136"/>
    </location>
</feature>
<evidence type="ECO:0000256" key="2">
    <source>
        <dbReference type="SAM" id="Phobius"/>
    </source>
</evidence>
<feature type="transmembrane region" description="Helical" evidence="2">
    <location>
        <begin position="615"/>
        <end position="639"/>
    </location>
</feature>
<feature type="compositionally biased region" description="Low complexity" evidence="1">
    <location>
        <begin position="896"/>
        <end position="917"/>
    </location>
</feature>
<dbReference type="Gene3D" id="2.120.10.80">
    <property type="entry name" value="Kelch-type beta propeller"/>
    <property type="match status" value="1"/>
</dbReference>